<feature type="chain" id="PRO_5017076300" description="FG-GAP repeat protein" evidence="1">
    <location>
        <begin position="24"/>
        <end position="209"/>
    </location>
</feature>
<name>A0A367ZW51_9BACT</name>
<reference evidence="2 3" key="1">
    <citation type="submission" date="2018-05" db="EMBL/GenBank/DDBJ databases">
        <title>A metagenomic window into the 2 km-deep terrestrial subsurface aquifer revealed taxonomically and functionally diverse microbial community comprising novel uncultured bacterial lineages.</title>
        <authorList>
            <person name="Kadnikov V.V."/>
            <person name="Mardanov A.V."/>
            <person name="Beletsky A.V."/>
            <person name="Banks D."/>
            <person name="Pimenov N.V."/>
            <person name="Frank Y.A."/>
            <person name="Karnachuk O.V."/>
            <person name="Ravin N.V."/>
        </authorList>
    </citation>
    <scope>NUCLEOTIDE SEQUENCE [LARGE SCALE GENOMIC DNA]</scope>
    <source>
        <strain evidence="2">BY5</strain>
    </source>
</reference>
<evidence type="ECO:0000313" key="2">
    <source>
        <dbReference type="EMBL" id="RCK81582.1"/>
    </source>
</evidence>
<feature type="signal peptide" evidence="1">
    <location>
        <begin position="1"/>
        <end position="23"/>
    </location>
</feature>
<dbReference type="Proteomes" id="UP000252355">
    <property type="component" value="Unassembled WGS sequence"/>
</dbReference>
<protein>
    <recommendedName>
        <fullName evidence="4">FG-GAP repeat protein</fullName>
    </recommendedName>
</protein>
<dbReference type="SUPFAM" id="SSF69318">
    <property type="entry name" value="Integrin alpha N-terminal domain"/>
    <property type="match status" value="1"/>
</dbReference>
<dbReference type="InterPro" id="IPR028994">
    <property type="entry name" value="Integrin_alpha_N"/>
</dbReference>
<dbReference type="AlphaFoldDB" id="A0A367ZW51"/>
<dbReference type="EMBL" id="QOQW01000001">
    <property type="protein sequence ID" value="RCK81582.1"/>
    <property type="molecule type" value="Genomic_DNA"/>
</dbReference>
<organism evidence="2 3">
    <name type="scientific">Candidatus Ozemobacter sibiricus</name>
    <dbReference type="NCBI Taxonomy" id="2268124"/>
    <lineage>
        <taxon>Bacteria</taxon>
        <taxon>Candidatus Ozemobacteria</taxon>
        <taxon>Candidatus Ozemobacterales</taxon>
        <taxon>Candidatus Ozemobacteraceae</taxon>
        <taxon>Candidatus Ozemobacter</taxon>
    </lineage>
</organism>
<sequence length="209" mass="22481">MKTSVIIICFVLSWNLLLPWATAAGATEPTVLASQTGLLMGPAQGVCEVRKLKDDQGITIAVYAKNGNPLWKSEPLGEDDKTFLLGETPTTLALQDLDRDGLPEILVAAFIGPRSSGLYVFRYDASTKGFVAIPCRFPKEGLDRDCLISDVHQASGGDLVMRTDGTAQVLGMIYSENPDEPPTPGLWTFAFQGGAFVHQTTEKLPPPGD</sequence>
<keyword evidence="1" id="KW-0732">Signal</keyword>
<evidence type="ECO:0008006" key="4">
    <source>
        <dbReference type="Google" id="ProtNLM"/>
    </source>
</evidence>
<comment type="caution">
    <text evidence="2">The sequence shown here is derived from an EMBL/GenBank/DDBJ whole genome shotgun (WGS) entry which is preliminary data.</text>
</comment>
<proteinExistence type="predicted"/>
<accession>A0A367ZW51</accession>
<evidence type="ECO:0000256" key="1">
    <source>
        <dbReference type="SAM" id="SignalP"/>
    </source>
</evidence>
<evidence type="ECO:0000313" key="3">
    <source>
        <dbReference type="Proteomes" id="UP000252355"/>
    </source>
</evidence>
<gene>
    <name evidence="2" type="ORF">OZSIB_0716</name>
</gene>